<dbReference type="AlphaFoldDB" id="T1BV89"/>
<sequence>AAWQTRDWPWLDYFEPHRGPGSGIYRSTDGGKTWTRLTGGGFPSGPLGRIGLAVTHTAHGTRIYAAVDSKTEGGIWRSDDGGMHWMRVNDQESVFGNWY</sequence>
<protein>
    <submittedName>
        <fullName evidence="1">Glycosyl hydrolase, BNR repeat protein</fullName>
    </submittedName>
</protein>
<proteinExistence type="predicted"/>
<dbReference type="GO" id="GO:0016787">
    <property type="term" value="F:hydrolase activity"/>
    <property type="evidence" value="ECO:0007669"/>
    <property type="project" value="UniProtKB-KW"/>
</dbReference>
<dbReference type="Gene3D" id="2.130.10.10">
    <property type="entry name" value="YVTN repeat-like/Quinoprotein amine dehydrogenase"/>
    <property type="match status" value="1"/>
</dbReference>
<feature type="non-terminal residue" evidence="1">
    <location>
        <position position="99"/>
    </location>
</feature>
<organism evidence="1">
    <name type="scientific">mine drainage metagenome</name>
    <dbReference type="NCBI Taxonomy" id="410659"/>
    <lineage>
        <taxon>unclassified sequences</taxon>
        <taxon>metagenomes</taxon>
        <taxon>ecological metagenomes</taxon>
    </lineage>
</organism>
<dbReference type="InterPro" id="IPR015943">
    <property type="entry name" value="WD40/YVTN_repeat-like_dom_sf"/>
</dbReference>
<gene>
    <name evidence="1" type="ORF">B2A_04989</name>
</gene>
<reference evidence="1" key="2">
    <citation type="journal article" date="2014" name="ISME J.">
        <title>Microbial stratification in low pH oxic and suboxic macroscopic growths along an acid mine drainage.</title>
        <authorList>
            <person name="Mendez-Garcia C."/>
            <person name="Mesa V."/>
            <person name="Sprenger R.R."/>
            <person name="Richter M."/>
            <person name="Diez M.S."/>
            <person name="Solano J."/>
            <person name="Bargiela R."/>
            <person name="Golyshina O.V."/>
            <person name="Manteca A."/>
            <person name="Ramos J.L."/>
            <person name="Gallego J.R."/>
            <person name="Llorente I."/>
            <person name="Martins Dos Santos V.A."/>
            <person name="Jensen O.N."/>
            <person name="Pelaez A.I."/>
            <person name="Sanchez J."/>
            <person name="Ferrer M."/>
        </authorList>
    </citation>
    <scope>NUCLEOTIDE SEQUENCE</scope>
</reference>
<comment type="caution">
    <text evidence="1">The sequence shown here is derived from an EMBL/GenBank/DDBJ whole genome shotgun (WGS) entry which is preliminary data.</text>
</comment>
<dbReference type="EMBL" id="AUZZ01003413">
    <property type="protein sequence ID" value="EQD57064.1"/>
    <property type="molecule type" value="Genomic_DNA"/>
</dbReference>
<name>T1BV89_9ZZZZ</name>
<feature type="non-terminal residue" evidence="1">
    <location>
        <position position="1"/>
    </location>
</feature>
<dbReference type="SUPFAM" id="SSF110296">
    <property type="entry name" value="Oligoxyloglucan reducing end-specific cellobiohydrolase"/>
    <property type="match status" value="1"/>
</dbReference>
<reference evidence="1" key="1">
    <citation type="submission" date="2013-08" db="EMBL/GenBank/DDBJ databases">
        <authorList>
            <person name="Mendez C."/>
            <person name="Richter M."/>
            <person name="Ferrer M."/>
            <person name="Sanchez J."/>
        </authorList>
    </citation>
    <scope>NUCLEOTIDE SEQUENCE</scope>
</reference>
<keyword evidence="1" id="KW-0378">Hydrolase</keyword>
<evidence type="ECO:0000313" key="1">
    <source>
        <dbReference type="EMBL" id="EQD57064.1"/>
    </source>
</evidence>
<dbReference type="CDD" id="cd15482">
    <property type="entry name" value="Sialidase_non-viral"/>
    <property type="match status" value="1"/>
</dbReference>
<accession>T1BV89</accession>